<name>A0A1C0YBP7_9BACL</name>
<accession>A0A1C0YBP7</accession>
<evidence type="ECO:0000313" key="1">
    <source>
        <dbReference type="EMBL" id="OCS84571.1"/>
    </source>
</evidence>
<keyword evidence="2" id="KW-1185">Reference proteome</keyword>
<evidence type="ECO:0000313" key="2">
    <source>
        <dbReference type="Proteomes" id="UP000093482"/>
    </source>
</evidence>
<comment type="caution">
    <text evidence="1">The sequence shown here is derived from an EMBL/GenBank/DDBJ whole genome shotgun (WGS) entry which is preliminary data.</text>
</comment>
<dbReference type="OrthoDB" id="2725735at2"/>
<sequence>MLIIKKIDFIKTVYDDSLSHKIFSIATIEFTNAPPIVGALLYWKRNTNPKKLVNKQGEFKFYFDEGVAEYYASVKFPQHTRLTEDERRELSFLLLEERGTIGSYSLMGHPKGVAEQIGLRRYNIEKGFQALDFPEHFDPRIEPGHVSVIFDELHLADLQQKNPHVSKDFLRDYIPWRAKTVQQHPEEFAAYLPYIDARYVLQMNEQLSEFFIIQHLDYFREHLSFMNYAAHRTMSRFFLRYFDIDHADSAKEVAELRTSHKEDSNVLEIALYEQFSNDSPLHQMSELVKGQPAYEHFTFERGRNRWTGSEHLVTSIPSLASMRYTKRGYKKLTNKEMDGLMKMATDEQKKLLSACLELHWLSRYKKELDWSVICAYNVYLHAEFLQAHVRYVDFEALRYNMYARIDATFLTKHVRKLLLTNEPTPVLLANLDERLLNVLPDIVYDDAILMELSRFSPYIRMKILLYYIGYEHFSEPLYMFYPLH</sequence>
<dbReference type="EMBL" id="MATO01000076">
    <property type="protein sequence ID" value="OCS84571.1"/>
    <property type="molecule type" value="Genomic_DNA"/>
</dbReference>
<protein>
    <submittedName>
        <fullName evidence="1">Uncharacterized protein</fullName>
    </submittedName>
</protein>
<dbReference type="RefSeq" id="WP_066466438.1">
    <property type="nucleotide sequence ID" value="NZ_MATO01000076.1"/>
</dbReference>
<proteinExistence type="predicted"/>
<dbReference type="Proteomes" id="UP000093482">
    <property type="component" value="Unassembled WGS sequence"/>
</dbReference>
<reference evidence="1 2" key="1">
    <citation type="submission" date="2016-07" db="EMBL/GenBank/DDBJ databases">
        <title>Caryophanon latum genome sequencing.</title>
        <authorList>
            <person name="Verma A."/>
            <person name="Pal Y."/>
            <person name="Krishnamurthi S."/>
        </authorList>
    </citation>
    <scope>NUCLEOTIDE SEQUENCE [LARGE SCALE GENOMIC DNA]</scope>
    <source>
        <strain evidence="1 2">DSM 14151</strain>
    </source>
</reference>
<organism evidence="1 2">
    <name type="scientific">Caryophanon latum</name>
    <dbReference type="NCBI Taxonomy" id="33977"/>
    <lineage>
        <taxon>Bacteria</taxon>
        <taxon>Bacillati</taxon>
        <taxon>Bacillota</taxon>
        <taxon>Bacilli</taxon>
        <taxon>Bacillales</taxon>
        <taxon>Caryophanaceae</taxon>
        <taxon>Caryophanon</taxon>
    </lineage>
</organism>
<gene>
    <name evidence="1" type="ORF">A6K76_15525</name>
</gene>
<dbReference type="AlphaFoldDB" id="A0A1C0YBP7"/>